<feature type="domain" description="Ubiquitin-like protease family profile" evidence="6">
    <location>
        <begin position="115"/>
        <end position="312"/>
    </location>
</feature>
<gene>
    <name evidence="7" type="primary">A02g507050.1_BraROA</name>
    <name evidence="7" type="ORF">IGI04_007073</name>
</gene>
<evidence type="ECO:0000256" key="3">
    <source>
        <dbReference type="ARBA" id="ARBA00022801"/>
    </source>
</evidence>
<sequence length="362" mass="41388">MELCRAKSERKRKLAASQKSPFQGNSTAKQIVPTKKIGHGYEPFAPVDKKKAKALMEFLKKDPDHRLTYERKPLGSRSLWFTMLRTPQKWLLSSVSLLNSTPRPEVFPKSSWSLHVVLLKSFRTLPGVFPKSSMSLYEDLMEYFVETLGRLSGDFMKTPGGLCGVFLESSWSLLTCYMWINKYGDFKISEPDMNGLGRRLPPGAFDHCAGLVPEFHKSNLRWGKDVDDIYAPVNYINEHWIAIWVSIPKKHITIWDSIPTHIKDGPLAELMEPFTTMIPYMLPFTYERVTAGVPVAISGECGVYTLKYIECHALGMTSFPFSEKDVRTIRAKMATKMFEHNLCYHNDGDDEDYTNLDMYVGQ</sequence>
<name>A0ABQ7NIS2_BRACM</name>
<dbReference type="EMBL" id="JADBGQ010000002">
    <property type="protein sequence ID" value="KAG5410754.1"/>
    <property type="molecule type" value="Genomic_DNA"/>
</dbReference>
<dbReference type="Pfam" id="PF02902">
    <property type="entry name" value="Peptidase_C48"/>
    <property type="match status" value="1"/>
</dbReference>
<proteinExistence type="inferred from homology"/>
<evidence type="ECO:0000259" key="6">
    <source>
        <dbReference type="PROSITE" id="PS50600"/>
    </source>
</evidence>
<evidence type="ECO:0000256" key="5">
    <source>
        <dbReference type="SAM" id="MobiDB-lite"/>
    </source>
</evidence>
<keyword evidence="2" id="KW-0645">Protease</keyword>
<comment type="similarity">
    <text evidence="1">Belongs to the peptidase C48 family.</text>
</comment>
<keyword evidence="8" id="KW-1185">Reference proteome</keyword>
<dbReference type="PANTHER" id="PTHR12606">
    <property type="entry name" value="SENTRIN/SUMO-SPECIFIC PROTEASE"/>
    <property type="match status" value="1"/>
</dbReference>
<evidence type="ECO:0000256" key="4">
    <source>
        <dbReference type="ARBA" id="ARBA00022807"/>
    </source>
</evidence>
<accession>A0ABQ7NIS2</accession>
<evidence type="ECO:0000313" key="8">
    <source>
        <dbReference type="Proteomes" id="UP000823674"/>
    </source>
</evidence>
<evidence type="ECO:0000313" key="7">
    <source>
        <dbReference type="EMBL" id="KAG5410754.1"/>
    </source>
</evidence>
<keyword evidence="3" id="KW-0378">Hydrolase</keyword>
<dbReference type="PROSITE" id="PS50600">
    <property type="entry name" value="ULP_PROTEASE"/>
    <property type="match status" value="1"/>
</dbReference>
<reference evidence="7 8" key="1">
    <citation type="submission" date="2021-03" db="EMBL/GenBank/DDBJ databases">
        <authorList>
            <person name="King G.J."/>
            <person name="Bancroft I."/>
            <person name="Baten A."/>
            <person name="Bloomfield J."/>
            <person name="Borpatragohain P."/>
            <person name="He Z."/>
            <person name="Irish N."/>
            <person name="Irwin J."/>
            <person name="Liu K."/>
            <person name="Mauleon R.P."/>
            <person name="Moore J."/>
            <person name="Morris R."/>
            <person name="Ostergaard L."/>
            <person name="Wang B."/>
            <person name="Wells R."/>
        </authorList>
    </citation>
    <scope>NUCLEOTIDE SEQUENCE [LARGE SCALE GENOMIC DNA]</scope>
    <source>
        <strain evidence="7">R-o-18</strain>
        <tissue evidence="7">Leaf</tissue>
    </source>
</reference>
<evidence type="ECO:0000256" key="1">
    <source>
        <dbReference type="ARBA" id="ARBA00005234"/>
    </source>
</evidence>
<organism evidence="7 8">
    <name type="scientific">Brassica rapa subsp. trilocularis</name>
    <dbReference type="NCBI Taxonomy" id="1813537"/>
    <lineage>
        <taxon>Eukaryota</taxon>
        <taxon>Viridiplantae</taxon>
        <taxon>Streptophyta</taxon>
        <taxon>Embryophyta</taxon>
        <taxon>Tracheophyta</taxon>
        <taxon>Spermatophyta</taxon>
        <taxon>Magnoliopsida</taxon>
        <taxon>eudicotyledons</taxon>
        <taxon>Gunneridae</taxon>
        <taxon>Pentapetalae</taxon>
        <taxon>rosids</taxon>
        <taxon>malvids</taxon>
        <taxon>Brassicales</taxon>
        <taxon>Brassicaceae</taxon>
        <taxon>Brassiceae</taxon>
        <taxon>Brassica</taxon>
    </lineage>
</organism>
<feature type="region of interest" description="Disordered" evidence="5">
    <location>
        <begin position="1"/>
        <end position="30"/>
    </location>
</feature>
<dbReference type="Proteomes" id="UP000823674">
    <property type="component" value="Chromosome A02"/>
</dbReference>
<protein>
    <recommendedName>
        <fullName evidence="6">Ubiquitin-like protease family profile domain-containing protein</fullName>
    </recommendedName>
</protein>
<dbReference type="Gene3D" id="3.40.395.10">
    <property type="entry name" value="Adenoviral Proteinase, Chain A"/>
    <property type="match status" value="1"/>
</dbReference>
<feature type="compositionally biased region" description="Polar residues" evidence="5">
    <location>
        <begin position="17"/>
        <end position="29"/>
    </location>
</feature>
<dbReference type="InterPro" id="IPR038765">
    <property type="entry name" value="Papain-like_cys_pep_sf"/>
</dbReference>
<dbReference type="SUPFAM" id="SSF54001">
    <property type="entry name" value="Cysteine proteinases"/>
    <property type="match status" value="1"/>
</dbReference>
<keyword evidence="4" id="KW-0788">Thiol protease</keyword>
<comment type="caution">
    <text evidence="7">The sequence shown here is derived from an EMBL/GenBank/DDBJ whole genome shotgun (WGS) entry which is preliminary data.</text>
</comment>
<evidence type="ECO:0000256" key="2">
    <source>
        <dbReference type="ARBA" id="ARBA00022670"/>
    </source>
</evidence>
<dbReference type="PANTHER" id="PTHR12606:SF136">
    <property type="entry name" value="ULP1 PROTEASE FAMILY PROTEIN"/>
    <property type="match status" value="1"/>
</dbReference>
<dbReference type="InterPro" id="IPR003653">
    <property type="entry name" value="Peptidase_C48_C"/>
</dbReference>